<dbReference type="OrthoDB" id="8657476at2"/>
<reference evidence="2 3" key="1">
    <citation type="submission" date="2016-11" db="EMBL/GenBank/DDBJ databases">
        <authorList>
            <person name="Jaros S."/>
            <person name="Januszkiewicz K."/>
            <person name="Wedrychowicz H."/>
        </authorList>
    </citation>
    <scope>NUCLEOTIDE SEQUENCE [LARGE SCALE GENOMIC DNA]</scope>
    <source>
        <strain evidence="2 3">Y1</strain>
    </source>
</reference>
<organism evidence="2 3">
    <name type="scientific">Ruminococcus flavefaciens</name>
    <dbReference type="NCBI Taxonomy" id="1265"/>
    <lineage>
        <taxon>Bacteria</taxon>
        <taxon>Bacillati</taxon>
        <taxon>Bacillota</taxon>
        <taxon>Clostridia</taxon>
        <taxon>Eubacteriales</taxon>
        <taxon>Oscillospiraceae</taxon>
        <taxon>Ruminococcus</taxon>
    </lineage>
</organism>
<dbReference type="InterPro" id="IPR037883">
    <property type="entry name" value="Knr4/Smi1-like_sf"/>
</dbReference>
<evidence type="ECO:0000259" key="1">
    <source>
        <dbReference type="Pfam" id="PF09346"/>
    </source>
</evidence>
<evidence type="ECO:0000313" key="2">
    <source>
        <dbReference type="EMBL" id="SHM31337.1"/>
    </source>
</evidence>
<evidence type="ECO:0000313" key="3">
    <source>
        <dbReference type="Proteomes" id="UP000184394"/>
    </source>
</evidence>
<dbReference type="Gene3D" id="3.40.1580.10">
    <property type="entry name" value="SMI1/KNR4-like"/>
    <property type="match status" value="1"/>
</dbReference>
<dbReference type="AlphaFoldDB" id="A0A1M7HT93"/>
<accession>A0A1M7HT93</accession>
<sequence>MEWKYVKQLSSEENINDFECMVKYCFPDEFRKCVIQHNGGRPSCKVFDTNKTKERELKSFLSFNKEDRETVWKIHEWNAEELSNRYIAFAIDNYGNLICFDANNDSIVFLNHENLEIEIIAPNFNTFIENLYE</sequence>
<dbReference type="EMBL" id="FRCT01000003">
    <property type="protein sequence ID" value="SHM31337.1"/>
    <property type="molecule type" value="Genomic_DNA"/>
</dbReference>
<name>A0A1M7HT93_RUMFL</name>
<feature type="domain" description="Knr4/Smi1-like" evidence="1">
    <location>
        <begin position="11"/>
        <end position="129"/>
    </location>
</feature>
<protein>
    <submittedName>
        <fullName evidence="2">SMI1 / KNR4 family (SUKH-1)</fullName>
    </submittedName>
</protein>
<gene>
    <name evidence="2" type="ORF">SAMN04487860_10364</name>
</gene>
<proteinExistence type="predicted"/>
<dbReference type="SUPFAM" id="SSF160631">
    <property type="entry name" value="SMI1/KNR4-like"/>
    <property type="match status" value="1"/>
</dbReference>
<dbReference type="RefSeq" id="WP_072949097.1">
    <property type="nucleotide sequence ID" value="NZ_FRCT01000003.1"/>
</dbReference>
<dbReference type="Pfam" id="PF09346">
    <property type="entry name" value="SMI1_KNR4"/>
    <property type="match status" value="1"/>
</dbReference>
<dbReference type="Proteomes" id="UP000184394">
    <property type="component" value="Unassembled WGS sequence"/>
</dbReference>
<dbReference type="InterPro" id="IPR018958">
    <property type="entry name" value="Knr4/Smi1-like_dom"/>
</dbReference>